<protein>
    <recommendedName>
        <fullName evidence="6">Activating signal cointegrator 1 complex subunit 3</fullName>
    </recommendedName>
</protein>
<reference evidence="4" key="1">
    <citation type="submission" date="2021-01" db="EMBL/GenBank/DDBJ databases">
        <authorList>
            <person name="Zahm M."/>
            <person name="Roques C."/>
            <person name="Cabau C."/>
            <person name="Klopp C."/>
            <person name="Donnadieu C."/>
            <person name="Jouanno E."/>
            <person name="Lampietro C."/>
            <person name="Louis A."/>
            <person name="Herpin A."/>
            <person name="Echchiki A."/>
            <person name="Berthelot C."/>
            <person name="Parey E."/>
            <person name="Roest-Crollius H."/>
            <person name="Braasch I."/>
            <person name="Postlethwait J."/>
            <person name="Bobe J."/>
            <person name="Montfort J."/>
            <person name="Bouchez O."/>
            <person name="Begum T."/>
            <person name="Mejri S."/>
            <person name="Adams A."/>
            <person name="Chen W.-J."/>
            <person name="Guiguen Y."/>
        </authorList>
    </citation>
    <scope>NUCLEOTIDE SEQUENCE</scope>
    <source>
        <strain evidence="4">YG-15Mar2019-1</strain>
        <tissue evidence="4">Brain</tissue>
    </source>
</reference>
<dbReference type="Pfam" id="PF26582">
    <property type="entry name" value="ASCC3_N"/>
    <property type="match status" value="1"/>
</dbReference>
<feature type="domain" description="Brr2 N-terminal helicase PWI" evidence="2">
    <location>
        <begin position="248"/>
        <end position="299"/>
    </location>
</feature>
<evidence type="ECO:0000313" key="5">
    <source>
        <dbReference type="Proteomes" id="UP001046870"/>
    </source>
</evidence>
<feature type="domain" description="ASCC3-like N-terminal" evidence="3">
    <location>
        <begin position="52"/>
        <end position="154"/>
    </location>
</feature>
<proteinExistence type="predicted"/>
<sequence>MSPPRLTGALRSFSNVSKHDDCTVDVYDLKAKRLKRQELFSKEGLTWQKITQFFNQHLEKGEQQAAAEELKKILQAAKQIVGTEFGQEAIESAAVFLFRTFYNTDQVGHEETRAIKHMFGPFPSSAADTSCAAVGRLVALVDGDQVEAFVRAESSRRLPDRGSAFGRNIAFSFDAYALDYLESLPWCEEGVHSGFSLDYDKFLNNQQGQKGQKGAADDSAPCRPAQNTGDGALLRNEVEQYLSNGNMGSSSAEDLCTSLFEMLASHKSDDELQNELFELLGPEGFEMIERLLQRRTRIVDSLLTACRTPGSATRRARPGATPLPAAAAVMSLGGAGGC</sequence>
<dbReference type="Pfam" id="PF18149">
    <property type="entry name" value="Helicase_PWI"/>
    <property type="match status" value="1"/>
</dbReference>
<evidence type="ECO:0000259" key="2">
    <source>
        <dbReference type="Pfam" id="PF18149"/>
    </source>
</evidence>
<organism evidence="4 5">
    <name type="scientific">Megalops atlanticus</name>
    <name type="common">Tarpon</name>
    <name type="synonym">Clupea gigantea</name>
    <dbReference type="NCBI Taxonomy" id="7932"/>
    <lineage>
        <taxon>Eukaryota</taxon>
        <taxon>Metazoa</taxon>
        <taxon>Chordata</taxon>
        <taxon>Craniata</taxon>
        <taxon>Vertebrata</taxon>
        <taxon>Euteleostomi</taxon>
        <taxon>Actinopterygii</taxon>
        <taxon>Neopterygii</taxon>
        <taxon>Teleostei</taxon>
        <taxon>Elopiformes</taxon>
        <taxon>Megalopidae</taxon>
        <taxon>Megalops</taxon>
    </lineage>
</organism>
<evidence type="ECO:0000313" key="4">
    <source>
        <dbReference type="EMBL" id="KAG7469907.1"/>
    </source>
</evidence>
<name>A0A9D3TC63_MEGAT</name>
<gene>
    <name evidence="4" type="ORF">MATL_G00133780</name>
</gene>
<dbReference type="AlphaFoldDB" id="A0A9D3TC63"/>
<dbReference type="Proteomes" id="UP001046870">
    <property type="component" value="Chromosome 10"/>
</dbReference>
<feature type="region of interest" description="Disordered" evidence="1">
    <location>
        <begin position="207"/>
        <end position="230"/>
    </location>
</feature>
<keyword evidence="5" id="KW-1185">Reference proteome</keyword>
<dbReference type="EMBL" id="JAFDVH010000010">
    <property type="protein sequence ID" value="KAG7469907.1"/>
    <property type="molecule type" value="Genomic_DNA"/>
</dbReference>
<dbReference type="OrthoDB" id="5575at2759"/>
<evidence type="ECO:0000256" key="1">
    <source>
        <dbReference type="SAM" id="MobiDB-lite"/>
    </source>
</evidence>
<accession>A0A9D3TC63</accession>
<dbReference type="InterPro" id="IPR041094">
    <property type="entry name" value="Brr2_helicase_PWI"/>
</dbReference>
<evidence type="ECO:0008006" key="6">
    <source>
        <dbReference type="Google" id="ProtNLM"/>
    </source>
</evidence>
<comment type="caution">
    <text evidence="4">The sequence shown here is derived from an EMBL/GenBank/DDBJ whole genome shotgun (WGS) entry which is preliminary data.</text>
</comment>
<evidence type="ECO:0000259" key="3">
    <source>
        <dbReference type="Pfam" id="PF26582"/>
    </source>
</evidence>
<dbReference type="InterPro" id="IPR058856">
    <property type="entry name" value="ASCC3_N"/>
</dbReference>